<evidence type="ECO:0000256" key="1">
    <source>
        <dbReference type="SAM" id="MobiDB-lite"/>
    </source>
</evidence>
<dbReference type="STRING" id="1379680.GCA_001612615_05758"/>
<dbReference type="Proteomes" id="UP000219565">
    <property type="component" value="Unassembled WGS sequence"/>
</dbReference>
<keyword evidence="3" id="KW-1185">Reference proteome</keyword>
<evidence type="ECO:0008006" key="4">
    <source>
        <dbReference type="Google" id="ProtNLM"/>
    </source>
</evidence>
<evidence type="ECO:0000313" key="2">
    <source>
        <dbReference type="EMBL" id="SNY81331.1"/>
    </source>
</evidence>
<dbReference type="InterPro" id="IPR038332">
    <property type="entry name" value="PPE_sf"/>
</dbReference>
<dbReference type="SUPFAM" id="SSF140453">
    <property type="entry name" value="EsxAB dimer-like"/>
    <property type="match status" value="1"/>
</dbReference>
<dbReference type="RefSeq" id="WP_245910096.1">
    <property type="nucleotide sequence ID" value="NZ_JAMTCW010000012.1"/>
</dbReference>
<dbReference type="EMBL" id="OBEG01000002">
    <property type="protein sequence ID" value="SNY81331.1"/>
    <property type="molecule type" value="Genomic_DNA"/>
</dbReference>
<evidence type="ECO:0000313" key="3">
    <source>
        <dbReference type="Proteomes" id="UP000219565"/>
    </source>
</evidence>
<dbReference type="Gene3D" id="1.20.1260.20">
    <property type="entry name" value="PPE superfamily"/>
    <property type="match status" value="1"/>
</dbReference>
<feature type="region of interest" description="Disordered" evidence="1">
    <location>
        <begin position="18"/>
        <end position="37"/>
    </location>
</feature>
<reference evidence="2 3" key="1">
    <citation type="submission" date="2017-09" db="EMBL/GenBank/DDBJ databases">
        <authorList>
            <person name="Ehlers B."/>
            <person name="Leendertz F.H."/>
        </authorList>
    </citation>
    <scope>NUCLEOTIDE SEQUENCE [LARGE SCALE GENOMIC DNA]</scope>
    <source>
        <strain evidence="2 3">DSM 45537</strain>
    </source>
</reference>
<dbReference type="AlphaFoldDB" id="A0A285LD43"/>
<accession>A0A285LD43</accession>
<feature type="region of interest" description="Disordered" evidence="1">
    <location>
        <begin position="190"/>
        <end position="215"/>
    </location>
</feature>
<proteinExistence type="predicted"/>
<dbReference type="InterPro" id="IPR036689">
    <property type="entry name" value="ESAT-6-like_sf"/>
</dbReference>
<protein>
    <recommendedName>
        <fullName evidence="4">PPE family protein</fullName>
    </recommendedName>
</protein>
<gene>
    <name evidence="2" type="ORF">SAMN04244553_2921</name>
</gene>
<organism evidence="2 3">
    <name type="scientific">Nocardia amikacinitolerans</name>
    <dbReference type="NCBI Taxonomy" id="756689"/>
    <lineage>
        <taxon>Bacteria</taxon>
        <taxon>Bacillati</taxon>
        <taxon>Actinomycetota</taxon>
        <taxon>Actinomycetes</taxon>
        <taxon>Mycobacteriales</taxon>
        <taxon>Nocardiaceae</taxon>
        <taxon>Nocardia</taxon>
    </lineage>
</organism>
<sequence>MVDAAARAAADEIRVQQRALADSAGTSSGGTDPAYAPERERFGAYTHVEIWDRVHEALDPGALGETAAAWQAGADAIADAFQHFADAANREFARWSGRSAEAAQRATREFIRVGAEAHDVCRAVQRLMELNRDAAQTIRAAIPEPRRYVPLDDPAAEAVYGGRRRMDHDLAAAAAQADVQDTMTYVYTPTMPASGDSVPRFTPPRAPSDGEGGAR</sequence>
<name>A0A285LD43_9NOCA</name>